<dbReference type="Proteomes" id="UP000245802">
    <property type="component" value="Chromosome"/>
</dbReference>
<organism evidence="1 2">
    <name type="scientific">Gemmata obscuriglobus</name>
    <dbReference type="NCBI Taxonomy" id="114"/>
    <lineage>
        <taxon>Bacteria</taxon>
        <taxon>Pseudomonadati</taxon>
        <taxon>Planctomycetota</taxon>
        <taxon>Planctomycetia</taxon>
        <taxon>Gemmatales</taxon>
        <taxon>Gemmataceae</taxon>
        <taxon>Gemmata</taxon>
    </lineage>
</organism>
<dbReference type="InterPro" id="IPR017460">
    <property type="entry name" value="CHP03000_planctomycetes"/>
</dbReference>
<proteinExistence type="predicted"/>
<name>A0A2Z3GYT3_9BACT</name>
<dbReference type="EMBL" id="CP025958">
    <property type="protein sequence ID" value="AWM36486.1"/>
    <property type="molecule type" value="Genomic_DNA"/>
</dbReference>
<gene>
    <name evidence="1" type="ORF">C1280_05260</name>
</gene>
<sequence>MYSIVMLTAMSTGADVTPPPAPAVAVPIASGCCGAIPVGCHGSCTGAYYYRSSCHGSCHGHVSRSAFLGLRSSCHGCSGYSCSGYNCFGSCYGSYVASYGSCSGCSGTFSYGSTWGPPIGMPPYTLHGYNTGLAGYGPGAPVVAGYTDPNAVWGAYPANPNRPPVMTVPVAPPPAAPKSSDGGTMGANLKFVLPADAKLFVDGQPALGTGTERTFYTPPLVVGQKFFYDVKAELVVDGKTVTEEKRVIVEAGASVTESFPKLVAAVKPDTTVAGK</sequence>
<dbReference type="NCBIfam" id="TIGR03000">
    <property type="entry name" value="plancto_dom_1"/>
    <property type="match status" value="1"/>
</dbReference>
<dbReference type="KEGG" id="gog:C1280_05260"/>
<evidence type="ECO:0000313" key="1">
    <source>
        <dbReference type="EMBL" id="AWM36486.1"/>
    </source>
</evidence>
<reference evidence="1 2" key="1">
    <citation type="submission" date="2018-01" db="EMBL/GenBank/DDBJ databases">
        <title>G. obscuriglobus.</title>
        <authorList>
            <person name="Franke J."/>
            <person name="Blomberg W."/>
            <person name="Selmecki A."/>
        </authorList>
    </citation>
    <scope>NUCLEOTIDE SEQUENCE [LARGE SCALE GENOMIC DNA]</scope>
    <source>
        <strain evidence="1 2">DSM 5831</strain>
    </source>
</reference>
<keyword evidence="2" id="KW-1185">Reference proteome</keyword>
<dbReference type="AlphaFoldDB" id="A0A2Z3GYT3"/>
<protein>
    <submittedName>
        <fullName evidence="1">TIGR03000 domain-containing protein</fullName>
    </submittedName>
</protein>
<evidence type="ECO:0000313" key="2">
    <source>
        <dbReference type="Proteomes" id="UP000245802"/>
    </source>
</evidence>
<accession>A0A2Z3GYT3</accession>
<dbReference type="OrthoDB" id="290939at2"/>